<keyword evidence="4" id="KW-1185">Reference proteome</keyword>
<comment type="caution">
    <text evidence="3">The sequence shown here is derived from an EMBL/GenBank/DDBJ whole genome shotgun (WGS) entry which is preliminary data.</text>
</comment>
<dbReference type="SUPFAM" id="SSF55874">
    <property type="entry name" value="ATPase domain of HSP90 chaperone/DNA topoisomerase II/histidine kinase"/>
    <property type="match status" value="1"/>
</dbReference>
<name>A0ABQ7FM58_9ACTN</name>
<dbReference type="GO" id="GO:0005524">
    <property type="term" value="F:ATP binding"/>
    <property type="evidence" value="ECO:0007669"/>
    <property type="project" value="UniProtKB-KW"/>
</dbReference>
<proteinExistence type="predicted"/>
<dbReference type="CDD" id="cd16936">
    <property type="entry name" value="HATPase_RsbW-like"/>
    <property type="match status" value="1"/>
</dbReference>
<accession>A0ABQ7FM58</accession>
<dbReference type="InterPro" id="IPR050267">
    <property type="entry name" value="Anti-sigma-factor_SerPK"/>
</dbReference>
<dbReference type="PANTHER" id="PTHR35526">
    <property type="entry name" value="ANTI-SIGMA-F FACTOR RSBW-RELATED"/>
    <property type="match status" value="1"/>
</dbReference>
<dbReference type="InterPro" id="IPR003594">
    <property type="entry name" value="HATPase_dom"/>
</dbReference>
<gene>
    <name evidence="3" type="ORF">GCU69_07235</name>
</gene>
<dbReference type="PANTHER" id="PTHR35526:SF3">
    <property type="entry name" value="ANTI-SIGMA-F FACTOR RSBW"/>
    <property type="match status" value="1"/>
</dbReference>
<keyword evidence="1" id="KW-0418">Kinase</keyword>
<keyword evidence="3" id="KW-0547">Nucleotide-binding</keyword>
<dbReference type="Pfam" id="PF13581">
    <property type="entry name" value="HATPase_c_2"/>
    <property type="match status" value="1"/>
</dbReference>
<organism evidence="3 4">
    <name type="scientific">Streptomyces lycii</name>
    <dbReference type="NCBI Taxonomy" id="2654337"/>
    <lineage>
        <taxon>Bacteria</taxon>
        <taxon>Bacillati</taxon>
        <taxon>Actinomycetota</taxon>
        <taxon>Actinomycetes</taxon>
        <taxon>Kitasatosporales</taxon>
        <taxon>Streptomycetaceae</taxon>
        <taxon>Streptomyces</taxon>
    </lineage>
</organism>
<keyword evidence="1" id="KW-0723">Serine/threonine-protein kinase</keyword>
<protein>
    <submittedName>
        <fullName evidence="3">ATP-binding protein</fullName>
    </submittedName>
</protein>
<sequence length="158" mass="17036">MPTVSPEWTYALRLPHDPRAPRIARTTLRAVLGSHAMAGLRETAELLMSEMVTNAYRHTDGPSAVRLHGLPGGRLRVAVWDTDPTVPAPFDRPPCPAGREAARGIPEAAEDAESGRGLHIVRVCANDWGGWRLGGGSLVRGKLLWVEVARNSGFTMAA</sequence>
<dbReference type="InterPro" id="IPR036890">
    <property type="entry name" value="HATPase_C_sf"/>
</dbReference>
<dbReference type="RefSeq" id="WP_156205434.1">
    <property type="nucleotide sequence ID" value="NZ_WHPN01000171.1"/>
</dbReference>
<dbReference type="Proteomes" id="UP000621266">
    <property type="component" value="Unassembled WGS sequence"/>
</dbReference>
<evidence type="ECO:0000259" key="2">
    <source>
        <dbReference type="Pfam" id="PF13581"/>
    </source>
</evidence>
<evidence type="ECO:0000313" key="3">
    <source>
        <dbReference type="EMBL" id="KAF4409787.1"/>
    </source>
</evidence>
<reference evidence="3 4" key="1">
    <citation type="submission" date="2019-10" db="EMBL/GenBank/DDBJ databases">
        <title>Streptomyces tenebrisbrunneis sp.nov., an endogenous actinomycete isolated from of Lycium ruthenicum.</title>
        <authorList>
            <person name="Ma L."/>
        </authorList>
    </citation>
    <scope>NUCLEOTIDE SEQUENCE [LARGE SCALE GENOMIC DNA]</scope>
    <source>
        <strain evidence="3 4">TRM 66187</strain>
    </source>
</reference>
<keyword evidence="3" id="KW-0067">ATP-binding</keyword>
<evidence type="ECO:0000313" key="4">
    <source>
        <dbReference type="Proteomes" id="UP000621266"/>
    </source>
</evidence>
<evidence type="ECO:0000256" key="1">
    <source>
        <dbReference type="ARBA" id="ARBA00022527"/>
    </source>
</evidence>
<dbReference type="Gene3D" id="3.30.565.10">
    <property type="entry name" value="Histidine kinase-like ATPase, C-terminal domain"/>
    <property type="match status" value="1"/>
</dbReference>
<feature type="domain" description="Histidine kinase/HSP90-like ATPase" evidence="2">
    <location>
        <begin position="15"/>
        <end position="126"/>
    </location>
</feature>
<dbReference type="EMBL" id="WHPN01000171">
    <property type="protein sequence ID" value="KAF4409787.1"/>
    <property type="molecule type" value="Genomic_DNA"/>
</dbReference>
<keyword evidence="1" id="KW-0808">Transferase</keyword>